<proteinExistence type="inferred from homology"/>
<dbReference type="GO" id="GO:0008234">
    <property type="term" value="F:cysteine-type peptidase activity"/>
    <property type="evidence" value="ECO:0007669"/>
    <property type="project" value="UniProtKB-KW"/>
</dbReference>
<evidence type="ECO:0000313" key="8">
    <source>
        <dbReference type="Proteomes" id="UP000196475"/>
    </source>
</evidence>
<dbReference type="InterPro" id="IPR007422">
    <property type="entry name" value="Peptidase_Prp"/>
</dbReference>
<dbReference type="CDD" id="cd16332">
    <property type="entry name" value="Prp-like"/>
    <property type="match status" value="1"/>
</dbReference>
<evidence type="ECO:0000256" key="2">
    <source>
        <dbReference type="ARBA" id="ARBA00022670"/>
    </source>
</evidence>
<evidence type="ECO:0000313" key="7">
    <source>
        <dbReference type="EMBL" id="OUM87196.1"/>
    </source>
</evidence>
<keyword evidence="3" id="KW-0378">Hydrolase</keyword>
<evidence type="ECO:0000256" key="6">
    <source>
        <dbReference type="ARBA" id="ARBA00044538"/>
    </source>
</evidence>
<reference evidence="8" key="1">
    <citation type="submission" date="2016-06" db="EMBL/GenBank/DDBJ databases">
        <authorList>
            <person name="Nascimento L."/>
            <person name="Pereira R.V."/>
            <person name="Martins L.F."/>
            <person name="Quaggio R.B."/>
            <person name="Silva A.M."/>
            <person name="Setubal J.C."/>
        </authorList>
    </citation>
    <scope>NUCLEOTIDE SEQUENCE [LARGE SCALE GENOMIC DNA]</scope>
</reference>
<dbReference type="Proteomes" id="UP000196475">
    <property type="component" value="Unassembled WGS sequence"/>
</dbReference>
<dbReference type="GO" id="GO:0042254">
    <property type="term" value="P:ribosome biogenesis"/>
    <property type="evidence" value="ECO:0007669"/>
    <property type="project" value="UniProtKB-KW"/>
</dbReference>
<dbReference type="SUPFAM" id="SSF118010">
    <property type="entry name" value="TM1457-like"/>
    <property type="match status" value="1"/>
</dbReference>
<sequence>MIQVFIRRNRHGEVAEFQIEGHAGYGEPGEDIVCAAVSAISIGMINAVEVVLGIRLPAEVKEDGFLRCRLPEIDDEAMRGKVQLLLEAMAAALQSVAAEYGEYVQIRTDQDADG</sequence>
<keyword evidence="1" id="KW-0690">Ribosome biogenesis</keyword>
<accession>A0A1Y3PM31</accession>
<keyword evidence="4" id="KW-0788">Thiol protease</keyword>
<evidence type="ECO:0000256" key="3">
    <source>
        <dbReference type="ARBA" id="ARBA00022801"/>
    </source>
</evidence>
<keyword evidence="2" id="KW-0645">Protease</keyword>
<organism evidence="7 8">
    <name type="scientific">Bacillus thermozeamaize</name>
    <dbReference type="NCBI Taxonomy" id="230954"/>
    <lineage>
        <taxon>Bacteria</taxon>
        <taxon>Bacillati</taxon>
        <taxon>Bacillota</taxon>
        <taxon>Bacilli</taxon>
        <taxon>Bacillales</taxon>
        <taxon>Bacillaceae</taxon>
        <taxon>Bacillus</taxon>
    </lineage>
</organism>
<dbReference type="AlphaFoldDB" id="A0A1Y3PM31"/>
<comment type="similarity">
    <text evidence="5">Belongs to the Prp family.</text>
</comment>
<evidence type="ECO:0000256" key="1">
    <source>
        <dbReference type="ARBA" id="ARBA00022517"/>
    </source>
</evidence>
<dbReference type="Gene3D" id="3.30.70.1490">
    <property type="entry name" value="Cysteine protease Prp"/>
    <property type="match status" value="1"/>
</dbReference>
<comment type="caution">
    <text evidence="7">The sequence shown here is derived from an EMBL/GenBank/DDBJ whole genome shotgun (WGS) entry which is preliminary data.</text>
</comment>
<evidence type="ECO:0000256" key="4">
    <source>
        <dbReference type="ARBA" id="ARBA00022807"/>
    </source>
</evidence>
<name>A0A1Y3PM31_9BACI</name>
<dbReference type="EMBL" id="LZRT01000079">
    <property type="protein sequence ID" value="OUM87196.1"/>
    <property type="molecule type" value="Genomic_DNA"/>
</dbReference>
<protein>
    <recommendedName>
        <fullName evidence="6">Ribosomal processing cysteine protease Prp</fullName>
    </recommendedName>
</protein>
<gene>
    <name evidence="7" type="ORF">BAA01_08985</name>
</gene>
<dbReference type="PANTHER" id="PTHR39178">
    <property type="entry name" value="HYPOTHETICAL RIBOSOME-ASSOCIATED PROTEIN"/>
    <property type="match status" value="1"/>
</dbReference>
<evidence type="ECO:0000256" key="5">
    <source>
        <dbReference type="ARBA" id="ARBA00044503"/>
    </source>
</evidence>
<dbReference type="GO" id="GO:0006508">
    <property type="term" value="P:proteolysis"/>
    <property type="evidence" value="ECO:0007669"/>
    <property type="project" value="UniProtKB-KW"/>
</dbReference>
<dbReference type="Pfam" id="PF04327">
    <property type="entry name" value="Peptidase_Prp"/>
    <property type="match status" value="1"/>
</dbReference>
<dbReference type="InterPro" id="IPR036764">
    <property type="entry name" value="Peptidase_Prp_sf"/>
</dbReference>
<dbReference type="PANTHER" id="PTHR39178:SF1">
    <property type="entry name" value="RIBOSOMAL-PROCESSING CYSTEINE PROTEASE PRP"/>
    <property type="match status" value="1"/>
</dbReference>